<keyword evidence="1" id="KW-0472">Membrane</keyword>
<dbReference type="SUPFAM" id="SSF54523">
    <property type="entry name" value="Pili subunits"/>
    <property type="match status" value="1"/>
</dbReference>
<organism evidence="2 3">
    <name type="scientific">Vibrio quintilis</name>
    <dbReference type="NCBI Taxonomy" id="1117707"/>
    <lineage>
        <taxon>Bacteria</taxon>
        <taxon>Pseudomonadati</taxon>
        <taxon>Pseudomonadota</taxon>
        <taxon>Gammaproteobacteria</taxon>
        <taxon>Vibrionales</taxon>
        <taxon>Vibrionaceae</taxon>
        <taxon>Vibrio</taxon>
    </lineage>
</organism>
<feature type="transmembrane region" description="Helical" evidence="1">
    <location>
        <begin position="12"/>
        <end position="36"/>
    </location>
</feature>
<evidence type="ECO:0000256" key="1">
    <source>
        <dbReference type="SAM" id="Phobius"/>
    </source>
</evidence>
<dbReference type="Proteomes" id="UP000184600">
    <property type="component" value="Unassembled WGS sequence"/>
</dbReference>
<keyword evidence="1" id="KW-0812">Transmembrane</keyword>
<keyword evidence="3" id="KW-1185">Reference proteome</keyword>
<sequence>MNHHRLGKPSGFTLIELIIVIALIALMSAVVVPRLWGSYSQLKQKKKLEAFWSEVRSEALKYNQAGESFLFDSQQEQWQLLAQKTQLEILPNHPDDQFVIRADGFTQHGEVHLLVLPEKIRWKITISMPDGSVHFARY</sequence>
<evidence type="ECO:0008006" key="4">
    <source>
        <dbReference type="Google" id="ProtNLM"/>
    </source>
</evidence>
<reference evidence="3" key="1">
    <citation type="submission" date="2016-12" db="EMBL/GenBank/DDBJ databases">
        <authorList>
            <person name="Rodrigo-Torres L."/>
            <person name="Arahal R.D."/>
            <person name="Lucena T."/>
        </authorList>
    </citation>
    <scope>NUCLEOTIDE SEQUENCE [LARGE SCALE GENOMIC DNA]</scope>
</reference>
<dbReference type="PROSITE" id="PS00409">
    <property type="entry name" value="PROKAR_NTER_METHYL"/>
    <property type="match status" value="1"/>
</dbReference>
<dbReference type="NCBIfam" id="TIGR02532">
    <property type="entry name" value="IV_pilin_GFxxxE"/>
    <property type="match status" value="1"/>
</dbReference>
<protein>
    <recommendedName>
        <fullName evidence="4">Type II secretion system protein H</fullName>
    </recommendedName>
</protein>
<dbReference type="Pfam" id="PF07963">
    <property type="entry name" value="N_methyl"/>
    <property type="match status" value="1"/>
</dbReference>
<keyword evidence="1" id="KW-1133">Transmembrane helix</keyword>
<dbReference type="RefSeq" id="WP_083601692.1">
    <property type="nucleotide sequence ID" value="NZ_AP024897.1"/>
</dbReference>
<dbReference type="AlphaFoldDB" id="A0A1M7YYB9"/>
<dbReference type="Gene3D" id="3.30.700.10">
    <property type="entry name" value="Glycoprotein, Type 4 Pilin"/>
    <property type="match status" value="1"/>
</dbReference>
<name>A0A1M7YYB9_9VIBR</name>
<proteinExistence type="predicted"/>
<dbReference type="OrthoDB" id="5918615at2"/>
<evidence type="ECO:0000313" key="3">
    <source>
        <dbReference type="Proteomes" id="UP000184600"/>
    </source>
</evidence>
<accession>A0A1M7YYB9</accession>
<dbReference type="InterPro" id="IPR045584">
    <property type="entry name" value="Pilin-like"/>
</dbReference>
<dbReference type="EMBL" id="FRFG01000043">
    <property type="protein sequence ID" value="SHO57584.1"/>
    <property type="molecule type" value="Genomic_DNA"/>
</dbReference>
<dbReference type="STRING" id="1117707.VQ7734_03354"/>
<dbReference type="InterPro" id="IPR012902">
    <property type="entry name" value="N_methyl_site"/>
</dbReference>
<evidence type="ECO:0000313" key="2">
    <source>
        <dbReference type="EMBL" id="SHO57584.1"/>
    </source>
</evidence>
<gene>
    <name evidence="2" type="ORF">VQ7734_03354</name>
</gene>